<feature type="domain" description="Nucleotidyl transferase" evidence="1">
    <location>
        <begin position="6"/>
        <end position="166"/>
    </location>
</feature>
<evidence type="ECO:0000259" key="1">
    <source>
        <dbReference type="Pfam" id="PF00483"/>
    </source>
</evidence>
<keyword evidence="3" id="KW-1185">Reference proteome</keyword>
<dbReference type="AlphaFoldDB" id="A0AAU9CW47"/>
<dbReference type="KEGG" id="fax:FUAX_31510"/>
<evidence type="ECO:0000313" key="3">
    <source>
        <dbReference type="Proteomes" id="UP001348817"/>
    </source>
</evidence>
<gene>
    <name evidence="2" type="ORF">FUAX_31510</name>
</gene>
<accession>A0AAU9CW47</accession>
<dbReference type="Gene3D" id="3.90.550.10">
    <property type="entry name" value="Spore Coat Polysaccharide Biosynthesis Protein SpsA, Chain A"/>
    <property type="match status" value="1"/>
</dbReference>
<sequence>MKPTLLILAAGMGSRYGSLKQIDQFGPSGETIIDYSIYDAIEAGFGKLVFVIRKNIEQEFRDVFVDKFAGRIDIEYAFQELDIVPEGIDVPDTRKKPWGTGHAVMVAAEKIQEPFAVINADDFYGGASFRLIADYLKTLDPNDISKQCMVGYKLSNTLSENGYVSRGICDTDTEGNLTGVTERTHITVEEGVIAYSEGDVKVKLKGEEVTSMNMFGLTPAAFPEFERMFSDFIESNIEQPKAEFYLPSVVNELVKNGSSQVKVLDTDDKWFGVTYREDKLVAIERIKELVAKNVYPSNLWKS</sequence>
<name>A0AAU9CW47_9BACT</name>
<proteinExistence type="predicted"/>
<dbReference type="Pfam" id="PF00483">
    <property type="entry name" value="NTP_transferase"/>
    <property type="match status" value="1"/>
</dbReference>
<evidence type="ECO:0000313" key="2">
    <source>
        <dbReference type="EMBL" id="BDD10719.1"/>
    </source>
</evidence>
<reference evidence="2 3" key="1">
    <citation type="submission" date="2021-12" db="EMBL/GenBank/DDBJ databases">
        <title>Genome sequencing of bacteria with rrn-lacking chromosome and rrn-plasmid.</title>
        <authorList>
            <person name="Anda M."/>
            <person name="Iwasaki W."/>
        </authorList>
    </citation>
    <scope>NUCLEOTIDE SEQUENCE [LARGE SCALE GENOMIC DNA]</scope>
    <source>
        <strain evidence="2 3">DSM 100852</strain>
    </source>
</reference>
<dbReference type="EMBL" id="AP025314">
    <property type="protein sequence ID" value="BDD10719.1"/>
    <property type="molecule type" value="Genomic_DNA"/>
</dbReference>
<dbReference type="InterPro" id="IPR005835">
    <property type="entry name" value="NTP_transferase_dom"/>
</dbReference>
<dbReference type="RefSeq" id="WP_338392257.1">
    <property type="nucleotide sequence ID" value="NZ_AP025314.1"/>
</dbReference>
<dbReference type="Proteomes" id="UP001348817">
    <property type="component" value="Chromosome"/>
</dbReference>
<organism evidence="2 3">
    <name type="scientific">Fulvitalea axinellae</name>
    <dbReference type="NCBI Taxonomy" id="1182444"/>
    <lineage>
        <taxon>Bacteria</taxon>
        <taxon>Pseudomonadati</taxon>
        <taxon>Bacteroidota</taxon>
        <taxon>Cytophagia</taxon>
        <taxon>Cytophagales</taxon>
        <taxon>Persicobacteraceae</taxon>
        <taxon>Fulvitalea</taxon>
    </lineage>
</organism>
<dbReference type="SUPFAM" id="SSF53448">
    <property type="entry name" value="Nucleotide-diphospho-sugar transferases"/>
    <property type="match status" value="1"/>
</dbReference>
<protein>
    <submittedName>
        <fullName evidence="2">Nucleotidyltransferase</fullName>
    </submittedName>
</protein>
<dbReference type="InterPro" id="IPR029044">
    <property type="entry name" value="Nucleotide-diphossugar_trans"/>
</dbReference>